<evidence type="ECO:0000313" key="2">
    <source>
        <dbReference type="Proteomes" id="UP000623269"/>
    </source>
</evidence>
<sequence length="232" mass="27442">MAGIAAHLIIAREIQKLLPKGTIKEEGMFYAGSIAPDAIHAREGFVREDKRHTHLRDDIRDMEFLKEENLALFHQRVTDFILTSRKKEGGVLDLYRGYVVHILTDELYMRTLRYEFVETMKTLGISQSDREFFHRIVEDMTRNDYLLMSNYKEMAEIRAKLENVKSYEIKNMLSEQELTNSRNWVIQKYFVEKHDCLNPIYISYERTLEFIELASRDIVERLSEGGSLTRMF</sequence>
<dbReference type="Proteomes" id="UP000623269">
    <property type="component" value="Unassembled WGS sequence"/>
</dbReference>
<gene>
    <name evidence="1" type="ORF">I5677_11575</name>
</gene>
<keyword evidence="2" id="KW-1185">Reference proteome</keyword>
<name>A0A8J7H4R1_9FIRM</name>
<dbReference type="AlphaFoldDB" id="A0A8J7H4R1"/>
<proteinExistence type="predicted"/>
<evidence type="ECO:0000313" key="1">
    <source>
        <dbReference type="EMBL" id="MBH1941534.1"/>
    </source>
</evidence>
<comment type="caution">
    <text evidence="1">The sequence shown here is derived from an EMBL/GenBank/DDBJ whole genome shotgun (WGS) entry which is preliminary data.</text>
</comment>
<protein>
    <recommendedName>
        <fullName evidence="3">Phospholipase C/D domain-containing protein</fullName>
    </recommendedName>
</protein>
<reference evidence="1" key="1">
    <citation type="submission" date="2020-12" db="EMBL/GenBank/DDBJ databases">
        <title>M. sibirica DSM 26468T genome.</title>
        <authorList>
            <person name="Thieme N."/>
            <person name="Rettenmaier R."/>
            <person name="Zverlov V."/>
            <person name="Liebl W."/>
        </authorList>
    </citation>
    <scope>NUCLEOTIDE SEQUENCE</scope>
    <source>
        <strain evidence="1">DSM 26468</strain>
    </source>
</reference>
<evidence type="ECO:0008006" key="3">
    <source>
        <dbReference type="Google" id="ProtNLM"/>
    </source>
</evidence>
<dbReference type="RefSeq" id="WP_197661779.1">
    <property type="nucleotide sequence ID" value="NZ_JAEAGR010000012.1"/>
</dbReference>
<accession>A0A8J7H4R1</accession>
<dbReference type="EMBL" id="JAEAGR010000012">
    <property type="protein sequence ID" value="MBH1941534.1"/>
    <property type="molecule type" value="Genomic_DNA"/>
</dbReference>
<organism evidence="1 2">
    <name type="scientific">Mobilitalea sibirica</name>
    <dbReference type="NCBI Taxonomy" id="1462919"/>
    <lineage>
        <taxon>Bacteria</taxon>
        <taxon>Bacillati</taxon>
        <taxon>Bacillota</taxon>
        <taxon>Clostridia</taxon>
        <taxon>Lachnospirales</taxon>
        <taxon>Lachnospiraceae</taxon>
        <taxon>Mobilitalea</taxon>
    </lineage>
</organism>